<evidence type="ECO:0000256" key="7">
    <source>
        <dbReference type="SAM" id="Phobius"/>
    </source>
</evidence>
<evidence type="ECO:0000256" key="2">
    <source>
        <dbReference type="ARBA" id="ARBA00022448"/>
    </source>
</evidence>
<feature type="transmembrane region" description="Helical" evidence="7">
    <location>
        <begin position="43"/>
        <end position="64"/>
    </location>
</feature>
<accession>A0A7C9IRX8</accession>
<proteinExistence type="predicted"/>
<feature type="transmembrane region" description="Helical" evidence="7">
    <location>
        <begin position="312"/>
        <end position="334"/>
    </location>
</feature>
<feature type="transmembrane region" description="Helical" evidence="7">
    <location>
        <begin position="20"/>
        <end position="37"/>
    </location>
</feature>
<dbReference type="AlphaFoldDB" id="A0A7C9IRX8"/>
<evidence type="ECO:0000259" key="8">
    <source>
        <dbReference type="PROSITE" id="PS50850"/>
    </source>
</evidence>
<dbReference type="PROSITE" id="PS50850">
    <property type="entry name" value="MFS"/>
    <property type="match status" value="1"/>
</dbReference>
<evidence type="ECO:0000256" key="5">
    <source>
        <dbReference type="ARBA" id="ARBA00022989"/>
    </source>
</evidence>
<evidence type="ECO:0000313" key="9">
    <source>
        <dbReference type="EMBL" id="MXQ08046.1"/>
    </source>
</evidence>
<keyword evidence="3" id="KW-1003">Cell membrane</keyword>
<evidence type="ECO:0000256" key="6">
    <source>
        <dbReference type="ARBA" id="ARBA00023136"/>
    </source>
</evidence>
<feature type="domain" description="Major facilitator superfamily (MFS) profile" evidence="8">
    <location>
        <begin position="1"/>
        <end position="400"/>
    </location>
</feature>
<dbReference type="Pfam" id="PF05977">
    <property type="entry name" value="MFS_3"/>
    <property type="match status" value="1"/>
</dbReference>
<dbReference type="EMBL" id="WUPT01000001">
    <property type="protein sequence ID" value="MXQ08046.1"/>
    <property type="molecule type" value="Genomic_DNA"/>
</dbReference>
<dbReference type="InterPro" id="IPR036259">
    <property type="entry name" value="MFS_trans_sf"/>
</dbReference>
<reference evidence="9 10" key="1">
    <citation type="submission" date="2019-12" db="EMBL/GenBank/DDBJ databases">
        <authorList>
            <person name="Lee S.D."/>
        </authorList>
    </citation>
    <scope>NUCLEOTIDE SEQUENCE [LARGE SCALE GENOMIC DNA]</scope>
    <source>
        <strain evidence="9 10">GH1-50</strain>
    </source>
</reference>
<dbReference type="PANTHER" id="PTHR23513">
    <property type="entry name" value="INTEGRAL MEMBRANE EFFLUX PROTEIN-RELATED"/>
    <property type="match status" value="1"/>
</dbReference>
<feature type="transmembrane region" description="Helical" evidence="7">
    <location>
        <begin position="256"/>
        <end position="276"/>
    </location>
</feature>
<evidence type="ECO:0000256" key="3">
    <source>
        <dbReference type="ARBA" id="ARBA00022475"/>
    </source>
</evidence>
<feature type="transmembrane region" description="Helical" evidence="7">
    <location>
        <begin position="346"/>
        <end position="368"/>
    </location>
</feature>
<dbReference type="GO" id="GO:0022857">
    <property type="term" value="F:transmembrane transporter activity"/>
    <property type="evidence" value="ECO:0007669"/>
    <property type="project" value="InterPro"/>
</dbReference>
<protein>
    <submittedName>
        <fullName evidence="9">MFS transporter</fullName>
    </submittedName>
</protein>
<dbReference type="CDD" id="cd06173">
    <property type="entry name" value="MFS_MefA_like"/>
    <property type="match status" value="1"/>
</dbReference>
<keyword evidence="2" id="KW-0813">Transport</keyword>
<sequence>MNVSALASGQFRRYLGGNVFALNALWMLRVTVGWIAWELTGSASFVGLVAFLYFAPTMVAGPLFGVLTDRIDIKRAAVLTQSTLMFLAASLSVLYGSGLLTPFGLLAYATLTGLTMSAHAPVRMSLAPRLVERDRIGSAVNLVAMNFNIARMTGPALAGYLIAEFGVFTCLLVTTVCYLPFILALATLRPRARQGQGTEKVRFFEALLAGFGYVRTDTNIRAALLIAALSSFFLRGIIEVLPILADGVFDRGASGLGLLTSAAGVGAVLGGLFLAILPGRPDGSVPPLIPALYALGLGVLSALGLFQVWGVAMALVAALAFVATVVSIFCQSAIQMQIDDTYRGRVMSIWAVVAIGSAALGSLAFGGLADVMTFRATALTMAGAGLAALIVRIAVRIARRG</sequence>
<gene>
    <name evidence="9" type="ORF">GQ651_09340</name>
</gene>
<dbReference type="PANTHER" id="PTHR23513:SF11">
    <property type="entry name" value="STAPHYLOFERRIN A TRANSPORTER"/>
    <property type="match status" value="1"/>
</dbReference>
<organism evidence="9 10">
    <name type="scientific">Kangsaoukella pontilimi</name>
    <dbReference type="NCBI Taxonomy" id="2691042"/>
    <lineage>
        <taxon>Bacteria</taxon>
        <taxon>Pseudomonadati</taxon>
        <taxon>Pseudomonadota</taxon>
        <taxon>Alphaproteobacteria</taxon>
        <taxon>Rhodobacterales</taxon>
        <taxon>Paracoccaceae</taxon>
        <taxon>Kangsaoukella</taxon>
    </lineage>
</organism>
<evidence type="ECO:0000313" key="10">
    <source>
        <dbReference type="Proteomes" id="UP000480350"/>
    </source>
</evidence>
<keyword evidence="6 7" id="KW-0472">Membrane</keyword>
<feature type="transmembrane region" description="Helical" evidence="7">
    <location>
        <begin position="222"/>
        <end position="244"/>
    </location>
</feature>
<comment type="caution">
    <text evidence="9">The sequence shown here is derived from an EMBL/GenBank/DDBJ whole genome shotgun (WGS) entry which is preliminary data.</text>
</comment>
<keyword evidence="10" id="KW-1185">Reference proteome</keyword>
<comment type="subcellular location">
    <subcellularLocation>
        <location evidence="1">Cell membrane</location>
        <topology evidence="1">Multi-pass membrane protein</topology>
    </subcellularLocation>
</comment>
<keyword evidence="4 7" id="KW-0812">Transmembrane</keyword>
<feature type="transmembrane region" description="Helical" evidence="7">
    <location>
        <begin position="160"/>
        <end position="186"/>
    </location>
</feature>
<dbReference type="InterPro" id="IPR020846">
    <property type="entry name" value="MFS_dom"/>
</dbReference>
<keyword evidence="5 7" id="KW-1133">Transmembrane helix</keyword>
<name>A0A7C9IRX8_9RHOB</name>
<evidence type="ECO:0000256" key="1">
    <source>
        <dbReference type="ARBA" id="ARBA00004651"/>
    </source>
</evidence>
<dbReference type="Proteomes" id="UP000480350">
    <property type="component" value="Unassembled WGS sequence"/>
</dbReference>
<feature type="transmembrane region" description="Helical" evidence="7">
    <location>
        <begin position="374"/>
        <end position="395"/>
    </location>
</feature>
<dbReference type="InterPro" id="IPR010290">
    <property type="entry name" value="TM_effector"/>
</dbReference>
<feature type="transmembrane region" description="Helical" evidence="7">
    <location>
        <begin position="288"/>
        <end position="306"/>
    </location>
</feature>
<reference evidence="9 10" key="2">
    <citation type="submission" date="2020-03" db="EMBL/GenBank/DDBJ databases">
        <title>Kangsaoukella pontilimi gen. nov., sp. nov., a new member of the family Rhodobacteraceae isolated from a tidal mudflat.</title>
        <authorList>
            <person name="Kim I.S."/>
        </authorList>
    </citation>
    <scope>NUCLEOTIDE SEQUENCE [LARGE SCALE GENOMIC DNA]</scope>
    <source>
        <strain evidence="9 10">GH1-50</strain>
    </source>
</reference>
<dbReference type="SUPFAM" id="SSF103473">
    <property type="entry name" value="MFS general substrate transporter"/>
    <property type="match status" value="1"/>
</dbReference>
<dbReference type="GO" id="GO:0005886">
    <property type="term" value="C:plasma membrane"/>
    <property type="evidence" value="ECO:0007669"/>
    <property type="project" value="UniProtKB-SubCell"/>
</dbReference>
<evidence type="ECO:0000256" key="4">
    <source>
        <dbReference type="ARBA" id="ARBA00022692"/>
    </source>
</evidence>
<dbReference type="Gene3D" id="1.20.1250.20">
    <property type="entry name" value="MFS general substrate transporter like domains"/>
    <property type="match status" value="1"/>
</dbReference>